<keyword evidence="1" id="KW-0812">Transmembrane</keyword>
<feature type="transmembrane region" description="Helical" evidence="1">
    <location>
        <begin position="166"/>
        <end position="187"/>
    </location>
</feature>
<feature type="transmembrane region" description="Helical" evidence="1">
    <location>
        <begin position="214"/>
        <end position="235"/>
    </location>
</feature>
<keyword evidence="1" id="KW-1133">Transmembrane helix</keyword>
<proteinExistence type="predicted"/>
<dbReference type="Pfam" id="PF03929">
    <property type="entry name" value="PepSY_TM"/>
    <property type="match status" value="1"/>
</dbReference>
<dbReference type="RefSeq" id="WP_377001033.1">
    <property type="nucleotide sequence ID" value="NZ_JBHSQE010000004.1"/>
</dbReference>
<reference evidence="3" key="1">
    <citation type="journal article" date="2019" name="Int. J. Syst. Evol. Microbiol.">
        <title>The Global Catalogue of Microorganisms (GCM) 10K type strain sequencing project: providing services to taxonomists for standard genome sequencing and annotation.</title>
        <authorList>
            <consortium name="The Broad Institute Genomics Platform"/>
            <consortium name="The Broad Institute Genome Sequencing Center for Infectious Disease"/>
            <person name="Wu L."/>
            <person name="Ma J."/>
        </authorList>
    </citation>
    <scope>NUCLEOTIDE SEQUENCE [LARGE SCALE GENOMIC DNA]</scope>
    <source>
        <strain evidence="3">CCUG 51943</strain>
    </source>
</reference>
<protein>
    <submittedName>
        <fullName evidence="2">PepSY-associated TM helix domain-containing protein</fullName>
    </submittedName>
</protein>
<accession>A0ABW1QD33</accession>
<dbReference type="PANTHER" id="PTHR34219:SF1">
    <property type="entry name" value="PEPSY DOMAIN-CONTAINING PROTEIN"/>
    <property type="match status" value="1"/>
</dbReference>
<organism evidence="2 3">
    <name type="scientific">Corynebacterium nasicanis</name>
    <dbReference type="NCBI Taxonomy" id="1448267"/>
    <lineage>
        <taxon>Bacteria</taxon>
        <taxon>Bacillati</taxon>
        <taxon>Actinomycetota</taxon>
        <taxon>Actinomycetes</taxon>
        <taxon>Mycobacteriales</taxon>
        <taxon>Corynebacteriaceae</taxon>
        <taxon>Corynebacterium</taxon>
    </lineage>
</organism>
<feature type="transmembrane region" description="Helical" evidence="1">
    <location>
        <begin position="399"/>
        <end position="426"/>
    </location>
</feature>
<keyword evidence="3" id="KW-1185">Reference proteome</keyword>
<feature type="transmembrane region" description="Helical" evidence="1">
    <location>
        <begin position="357"/>
        <end position="378"/>
    </location>
</feature>
<dbReference type="InterPro" id="IPR005625">
    <property type="entry name" value="PepSY-ass_TM"/>
</dbReference>
<evidence type="ECO:0000313" key="2">
    <source>
        <dbReference type="EMBL" id="MFC6146515.1"/>
    </source>
</evidence>
<comment type="caution">
    <text evidence="2">The sequence shown here is derived from an EMBL/GenBank/DDBJ whole genome shotgun (WGS) entry which is preliminary data.</text>
</comment>
<sequence length="445" mass="48255">MTTVSEHSPPTVTPPTRRTGALGLLRRLHFFAGILIAPLLIAASLTGLLYAFSPTIEKVWHRDALTATATGPHRPVSEQVRAAQEVHPDLEIHNVRLPEREGRTTSVQFVDPSQPSPSYRPTVFVDPADLRITGDIVQYGSSRAMPIRAWLSQGHRSLWLGEPGRYYVELAASWMGAIALSGVYLWWSARRRRGASELNSRQGRGRSLRLHESLGVLLLPGLLFLTVTGLTWSVVAGSNIGQVRSALDWRAPTGVTTVATPGTPEAASAVERSVTAARESGLEGMIDITAPAGEVTTWMVRESRQAWRFTHDTVTVDGRTGEVLSFVPFSDWPLAAKLTEWLIELHIGNLLGLANQIALALLGAGIIALVYLGFRMWWQRGREGFGRAPVARRPHPAALAGVGVAVVAYSVLAPLFGLSLLAFLLVDSAVTAFRARRGVRGDAVS</sequence>
<feature type="transmembrane region" description="Helical" evidence="1">
    <location>
        <begin position="28"/>
        <end position="52"/>
    </location>
</feature>
<dbReference type="EMBL" id="JBHSQE010000004">
    <property type="protein sequence ID" value="MFC6146515.1"/>
    <property type="molecule type" value="Genomic_DNA"/>
</dbReference>
<dbReference type="PANTHER" id="PTHR34219">
    <property type="entry name" value="IRON-REGULATED INNER MEMBRANE PROTEIN-RELATED"/>
    <property type="match status" value="1"/>
</dbReference>
<evidence type="ECO:0000256" key="1">
    <source>
        <dbReference type="SAM" id="Phobius"/>
    </source>
</evidence>
<name>A0ABW1QD33_9CORY</name>
<keyword evidence="1" id="KW-0472">Membrane</keyword>
<evidence type="ECO:0000313" key="3">
    <source>
        <dbReference type="Proteomes" id="UP001596244"/>
    </source>
</evidence>
<gene>
    <name evidence="2" type="ORF">ACFPUZ_06815</name>
</gene>
<dbReference type="Proteomes" id="UP001596244">
    <property type="component" value="Unassembled WGS sequence"/>
</dbReference>